<keyword evidence="3 6" id="KW-0812">Transmembrane</keyword>
<protein>
    <submittedName>
        <fullName evidence="7">Cobalt permease</fullName>
    </submittedName>
</protein>
<feature type="transmembrane region" description="Helical" evidence="6">
    <location>
        <begin position="245"/>
        <end position="261"/>
    </location>
</feature>
<evidence type="ECO:0000256" key="5">
    <source>
        <dbReference type="ARBA" id="ARBA00023136"/>
    </source>
</evidence>
<evidence type="ECO:0000313" key="7">
    <source>
        <dbReference type="EMBL" id="GIM28094.1"/>
    </source>
</evidence>
<keyword evidence="5 6" id="KW-0472">Membrane</keyword>
<proteinExistence type="predicted"/>
<keyword evidence="8" id="KW-1185">Reference proteome</keyword>
<name>A0A919VDK0_9CLOT</name>
<gene>
    <name evidence="7" type="ORF">CPJCM30710_07600</name>
</gene>
<dbReference type="RefSeq" id="WP_212902829.1">
    <property type="nucleotide sequence ID" value="NZ_BOPZ01000004.1"/>
</dbReference>
<feature type="transmembrane region" description="Helical" evidence="6">
    <location>
        <begin position="45"/>
        <end position="66"/>
    </location>
</feature>
<comment type="caution">
    <text evidence="7">The sequence shown here is derived from an EMBL/GenBank/DDBJ whole genome shotgun (WGS) entry which is preliminary data.</text>
</comment>
<organism evidence="7 8">
    <name type="scientific">Clostridium polyendosporum</name>
    <dbReference type="NCBI Taxonomy" id="69208"/>
    <lineage>
        <taxon>Bacteria</taxon>
        <taxon>Bacillati</taxon>
        <taxon>Bacillota</taxon>
        <taxon>Clostridia</taxon>
        <taxon>Eubacteriales</taxon>
        <taxon>Clostridiaceae</taxon>
        <taxon>Clostridium</taxon>
    </lineage>
</organism>
<dbReference type="PANTHER" id="PTHR34857">
    <property type="entry name" value="SLL0384 PROTEIN"/>
    <property type="match status" value="1"/>
</dbReference>
<feature type="transmembrane region" description="Helical" evidence="6">
    <location>
        <begin position="122"/>
        <end position="142"/>
    </location>
</feature>
<accession>A0A919VDK0</accession>
<dbReference type="PANTHER" id="PTHR34857:SF2">
    <property type="entry name" value="SLL0384 PROTEIN"/>
    <property type="match status" value="1"/>
</dbReference>
<comment type="subcellular location">
    <subcellularLocation>
        <location evidence="1">Membrane</location>
        <topology evidence="1">Multi-pass membrane protein</topology>
    </subcellularLocation>
</comment>
<feature type="transmembrane region" description="Helical" evidence="6">
    <location>
        <begin position="95"/>
        <end position="116"/>
    </location>
</feature>
<dbReference type="Proteomes" id="UP000679179">
    <property type="component" value="Unassembled WGS sequence"/>
</dbReference>
<feature type="transmembrane region" description="Helical" evidence="6">
    <location>
        <begin position="154"/>
        <end position="174"/>
    </location>
</feature>
<keyword evidence="4 6" id="KW-1133">Transmembrane helix</keyword>
<feature type="transmembrane region" description="Helical" evidence="6">
    <location>
        <begin position="72"/>
        <end position="88"/>
    </location>
</feature>
<sequence length="264" mass="30349">MDWLFKQDDYVPKEDKDAFVDKSIFSLLGVLSSIKRSSRRFPSRIHSINPALKLISSLLIIILISISKSYKFTLVIYSYLFVMFALLNKEEIKKILCISLVIPIFTLIALIPSIIAGNVYNSLIIVMRILSAVLVTNILSFTTKWNDIVGALKLLYIPDIFILVMEITLRYIYILGEFSLDMLYALKLRSIGKNEDKYTSVSEMIGTLFLKSKDLGDELYLAMECRGFQGEYVHLTKFKLNLVDYIYGLFIIVLVLAFIIFNRM</sequence>
<dbReference type="AlphaFoldDB" id="A0A919VDK0"/>
<dbReference type="InterPro" id="IPR003339">
    <property type="entry name" value="ABC/ECF_trnsptr_transmembrane"/>
</dbReference>
<dbReference type="InterPro" id="IPR051611">
    <property type="entry name" value="ECF_transporter_component"/>
</dbReference>
<evidence type="ECO:0000256" key="2">
    <source>
        <dbReference type="ARBA" id="ARBA00022475"/>
    </source>
</evidence>
<dbReference type="GO" id="GO:0005886">
    <property type="term" value="C:plasma membrane"/>
    <property type="evidence" value="ECO:0007669"/>
    <property type="project" value="UniProtKB-ARBA"/>
</dbReference>
<evidence type="ECO:0000313" key="8">
    <source>
        <dbReference type="Proteomes" id="UP000679179"/>
    </source>
</evidence>
<reference evidence="7" key="1">
    <citation type="submission" date="2021-03" db="EMBL/GenBank/DDBJ databases">
        <title>Taxonomic study of Clostridium polyendosporum from meadow-gley soil under rice.</title>
        <authorList>
            <person name="Kobayashi H."/>
            <person name="Tanizawa Y."/>
            <person name="Yagura M."/>
        </authorList>
    </citation>
    <scope>NUCLEOTIDE SEQUENCE</scope>
    <source>
        <strain evidence="7">JCM 30710</strain>
    </source>
</reference>
<evidence type="ECO:0000256" key="4">
    <source>
        <dbReference type="ARBA" id="ARBA00022989"/>
    </source>
</evidence>
<dbReference type="CDD" id="cd16914">
    <property type="entry name" value="EcfT"/>
    <property type="match status" value="1"/>
</dbReference>
<evidence type="ECO:0000256" key="3">
    <source>
        <dbReference type="ARBA" id="ARBA00022692"/>
    </source>
</evidence>
<dbReference type="EMBL" id="BOPZ01000004">
    <property type="protein sequence ID" value="GIM28094.1"/>
    <property type="molecule type" value="Genomic_DNA"/>
</dbReference>
<keyword evidence="2" id="KW-1003">Cell membrane</keyword>
<evidence type="ECO:0000256" key="1">
    <source>
        <dbReference type="ARBA" id="ARBA00004141"/>
    </source>
</evidence>
<evidence type="ECO:0000256" key="6">
    <source>
        <dbReference type="SAM" id="Phobius"/>
    </source>
</evidence>
<dbReference type="Pfam" id="PF02361">
    <property type="entry name" value="CbiQ"/>
    <property type="match status" value="1"/>
</dbReference>